<feature type="transmembrane region" description="Helical" evidence="8">
    <location>
        <begin position="45"/>
        <end position="67"/>
    </location>
</feature>
<comment type="subcellular location">
    <subcellularLocation>
        <location evidence="1">Cell membrane</location>
        <topology evidence="1">Multi-pass membrane protein</topology>
    </subcellularLocation>
</comment>
<feature type="transmembrane region" description="Helical" evidence="8">
    <location>
        <begin position="6"/>
        <end position="24"/>
    </location>
</feature>
<evidence type="ECO:0000256" key="5">
    <source>
        <dbReference type="ARBA" id="ARBA00022989"/>
    </source>
</evidence>
<feature type="transmembrane region" description="Helical" evidence="8">
    <location>
        <begin position="190"/>
        <end position="208"/>
    </location>
</feature>
<dbReference type="GO" id="GO:0071555">
    <property type="term" value="P:cell wall organization"/>
    <property type="evidence" value="ECO:0007669"/>
    <property type="project" value="TreeGrafter"/>
</dbReference>
<evidence type="ECO:0000313" key="10">
    <source>
        <dbReference type="Proteomes" id="UP000016057"/>
    </source>
</evidence>
<dbReference type="GO" id="GO:0016780">
    <property type="term" value="F:phosphotransferase activity, for other substituted phosphate groups"/>
    <property type="evidence" value="ECO:0007669"/>
    <property type="project" value="InterPro"/>
</dbReference>
<evidence type="ECO:0000313" key="9">
    <source>
        <dbReference type="EMBL" id="EKU27683.1"/>
    </source>
</evidence>
<keyword evidence="3 9" id="KW-0808">Transferase</keyword>
<accession>K8ZMC0</accession>
<feature type="binding site" evidence="7">
    <location>
        <position position="219"/>
    </location>
    <ligand>
        <name>Mg(2+)</name>
        <dbReference type="ChEBI" id="CHEBI:18420"/>
    </ligand>
</feature>
<keyword evidence="10" id="KW-1185">Reference proteome</keyword>
<evidence type="ECO:0000256" key="8">
    <source>
        <dbReference type="SAM" id="Phobius"/>
    </source>
</evidence>
<reference evidence="9 10" key="1">
    <citation type="journal article" date="2013" name="Genome Announc.">
        <title>Draft Genome Sequence of Catellicoccus marimammalium, a Novel Species Commonly Found in Gull Feces.</title>
        <authorList>
            <person name="Weigand M.R."/>
            <person name="Ryu H."/>
            <person name="Bozcek L."/>
            <person name="Konstantinidis K.T."/>
            <person name="Santo Domingo J.W."/>
        </authorList>
    </citation>
    <scope>NUCLEOTIDE SEQUENCE [LARGE SCALE GENOMIC DNA]</scope>
    <source>
        <strain evidence="9 10">M35/04/3</strain>
    </source>
</reference>
<sequence length="389" mass="44057">MISLATFIRLLLTCAFVFILTPLVRQLAFLIGAVDKPNQRRINKIPMPSMGGLAIYIGFVVAGYTLFRSVLPQPVFTHIVIASGIIVITGIIDDIFELTPKWKLLGIILAALYLFFFAQIRMSRIKVFGFDEFILPWWLNLIFTIVWVVVITNSVNLIDGLDGLASGVSLISLITMGIVALFHFQGYLSFIATCIFMLVAAILGFLPYNFFPAKIYLGDTGALFLGFMISLFSLMGLKNATFIMLLTPIIILGVPMVDTFFAVIRRKVHRKPISSADKMHLHHRLLAMGFTHRGAVLTIYGLAILFSMVALIYNYISFWGVIVLSIALFFCIELFVEMIGLIGDKYTPLLHTLKFIGNRAYRLQVINNWKEKQAKKKNKKWKRREKRRS</sequence>
<evidence type="ECO:0000256" key="7">
    <source>
        <dbReference type="PIRSR" id="PIRSR600715-1"/>
    </source>
</evidence>
<dbReference type="InterPro" id="IPR000715">
    <property type="entry name" value="Glycosyl_transferase_4"/>
</dbReference>
<dbReference type="STRING" id="1234409.C683_0464"/>
<protein>
    <submittedName>
        <fullName evidence="9">Undecaprenyl-phosphate N-acetylglucosaminyl 1-phosphate transferase</fullName>
    </submittedName>
</protein>
<evidence type="ECO:0000256" key="3">
    <source>
        <dbReference type="ARBA" id="ARBA00022679"/>
    </source>
</evidence>
<dbReference type="PANTHER" id="PTHR22926:SF3">
    <property type="entry name" value="UNDECAPRENYL-PHOSPHATE ALPHA-N-ACETYLGLUCOSAMINYL 1-PHOSPHATE TRANSFERASE"/>
    <property type="match status" value="1"/>
</dbReference>
<keyword evidence="2" id="KW-1003">Cell membrane</keyword>
<dbReference type="PANTHER" id="PTHR22926">
    <property type="entry name" value="PHOSPHO-N-ACETYLMURAMOYL-PENTAPEPTIDE-TRANSFERASE"/>
    <property type="match status" value="1"/>
</dbReference>
<feature type="binding site" evidence="7">
    <location>
        <position position="156"/>
    </location>
    <ligand>
        <name>Mg(2+)</name>
        <dbReference type="ChEBI" id="CHEBI:18420"/>
    </ligand>
</feature>
<feature type="transmembrane region" description="Helical" evidence="8">
    <location>
        <begin position="73"/>
        <end position="92"/>
    </location>
</feature>
<dbReference type="GO" id="GO:0044038">
    <property type="term" value="P:cell wall macromolecule biosynthetic process"/>
    <property type="evidence" value="ECO:0007669"/>
    <property type="project" value="TreeGrafter"/>
</dbReference>
<proteinExistence type="predicted"/>
<dbReference type="OrthoDB" id="9783652at2"/>
<dbReference type="PROSITE" id="PS01348">
    <property type="entry name" value="MRAY_2"/>
    <property type="match status" value="1"/>
</dbReference>
<keyword evidence="4 8" id="KW-0812">Transmembrane</keyword>
<comment type="cofactor">
    <cofactor evidence="7">
        <name>Mg(2+)</name>
        <dbReference type="ChEBI" id="CHEBI:18420"/>
    </cofactor>
</comment>
<feature type="transmembrane region" description="Helical" evidence="8">
    <location>
        <begin position="316"/>
        <end position="336"/>
    </location>
</feature>
<dbReference type="eggNOG" id="COG0472">
    <property type="taxonomic scope" value="Bacteria"/>
</dbReference>
<gene>
    <name evidence="9" type="ORF">C683_0464</name>
</gene>
<keyword evidence="7" id="KW-0460">Magnesium</keyword>
<name>K8ZMC0_9ENTE</name>
<feature type="transmembrane region" description="Helical" evidence="8">
    <location>
        <begin position="215"/>
        <end position="236"/>
    </location>
</feature>
<feature type="transmembrane region" description="Helical" evidence="8">
    <location>
        <begin position="164"/>
        <end position="184"/>
    </location>
</feature>
<comment type="caution">
    <text evidence="9">The sequence shown here is derived from an EMBL/GenBank/DDBJ whole genome shotgun (WGS) entry which is preliminary data.</text>
</comment>
<feature type="transmembrane region" description="Helical" evidence="8">
    <location>
        <begin position="242"/>
        <end position="264"/>
    </location>
</feature>
<evidence type="ECO:0000256" key="6">
    <source>
        <dbReference type="ARBA" id="ARBA00023136"/>
    </source>
</evidence>
<dbReference type="PATRIC" id="fig|1234409.3.peg.431"/>
<dbReference type="EMBL" id="AMYT01000011">
    <property type="protein sequence ID" value="EKU27683.1"/>
    <property type="molecule type" value="Genomic_DNA"/>
</dbReference>
<dbReference type="GO" id="GO:0009103">
    <property type="term" value="P:lipopolysaccharide biosynthetic process"/>
    <property type="evidence" value="ECO:0007669"/>
    <property type="project" value="TreeGrafter"/>
</dbReference>
<keyword evidence="6 8" id="KW-0472">Membrane</keyword>
<feature type="transmembrane region" description="Helical" evidence="8">
    <location>
        <begin position="134"/>
        <end position="152"/>
    </location>
</feature>
<dbReference type="GO" id="GO:0046872">
    <property type="term" value="F:metal ion binding"/>
    <property type="evidence" value="ECO:0007669"/>
    <property type="project" value="UniProtKB-KW"/>
</dbReference>
<dbReference type="AlphaFoldDB" id="K8ZMC0"/>
<feature type="transmembrane region" description="Helical" evidence="8">
    <location>
        <begin position="104"/>
        <end position="122"/>
    </location>
</feature>
<dbReference type="InterPro" id="IPR018480">
    <property type="entry name" value="PNAcMuramoyl-5peptid_Trfase_CS"/>
</dbReference>
<evidence type="ECO:0000256" key="4">
    <source>
        <dbReference type="ARBA" id="ARBA00022692"/>
    </source>
</evidence>
<evidence type="ECO:0000256" key="2">
    <source>
        <dbReference type="ARBA" id="ARBA00022475"/>
    </source>
</evidence>
<feature type="transmembrane region" description="Helical" evidence="8">
    <location>
        <begin position="285"/>
        <end position="310"/>
    </location>
</feature>
<evidence type="ECO:0000256" key="1">
    <source>
        <dbReference type="ARBA" id="ARBA00004651"/>
    </source>
</evidence>
<keyword evidence="5 8" id="KW-1133">Transmembrane helix</keyword>
<dbReference type="RefSeq" id="WP_009489246.1">
    <property type="nucleotide sequence ID" value="NZ_AMYT01000011.1"/>
</dbReference>
<dbReference type="CDD" id="cd06853">
    <property type="entry name" value="GT_WecA_like"/>
    <property type="match status" value="1"/>
</dbReference>
<dbReference type="GO" id="GO:0005886">
    <property type="term" value="C:plasma membrane"/>
    <property type="evidence" value="ECO:0007669"/>
    <property type="project" value="UniProtKB-SubCell"/>
</dbReference>
<dbReference type="Proteomes" id="UP000016057">
    <property type="component" value="Unassembled WGS sequence"/>
</dbReference>
<dbReference type="Pfam" id="PF00953">
    <property type="entry name" value="Glycos_transf_4"/>
    <property type="match status" value="1"/>
</dbReference>
<keyword evidence="7" id="KW-0479">Metal-binding</keyword>
<organism evidence="9 10">
    <name type="scientific">Catellicoccus marimammalium M35/04/3</name>
    <dbReference type="NCBI Taxonomy" id="1234409"/>
    <lineage>
        <taxon>Bacteria</taxon>
        <taxon>Bacillati</taxon>
        <taxon>Bacillota</taxon>
        <taxon>Bacilli</taxon>
        <taxon>Lactobacillales</taxon>
        <taxon>Enterococcaceae</taxon>
        <taxon>Catellicoccus</taxon>
    </lineage>
</organism>